<accession>A0A8S1JDE1</accession>
<sequence length="192" mass="20106">MLRISQACGLDTLGVGGAQGPDGAWYLSLAFGCSSSESACKCGIVADDGTAALEDPAPELPGPGDVITQSSVPLMSSVGEAAFFKGDGEDRCRQNVTAECSNRNQPIFVAAQSAIDKDEACPTDNLLGSGLSMSEIANQIAACINAYRELPDAFSDDLFCEYDFRLEVVQPPRTGLAFSVQETQGPAQPLDM</sequence>
<dbReference type="Proteomes" id="UP000708148">
    <property type="component" value="Unassembled WGS sequence"/>
</dbReference>
<organism evidence="1 2">
    <name type="scientific">Ostreobium quekettii</name>
    <dbReference type="NCBI Taxonomy" id="121088"/>
    <lineage>
        <taxon>Eukaryota</taxon>
        <taxon>Viridiplantae</taxon>
        <taxon>Chlorophyta</taxon>
        <taxon>core chlorophytes</taxon>
        <taxon>Ulvophyceae</taxon>
        <taxon>TCBD clade</taxon>
        <taxon>Bryopsidales</taxon>
        <taxon>Ostreobineae</taxon>
        <taxon>Ostreobiaceae</taxon>
        <taxon>Ostreobium</taxon>
    </lineage>
</organism>
<dbReference type="AlphaFoldDB" id="A0A8S1JDE1"/>
<dbReference type="EMBL" id="CAJHUC010002344">
    <property type="protein sequence ID" value="CAD7703652.1"/>
    <property type="molecule type" value="Genomic_DNA"/>
</dbReference>
<reference evidence="1" key="1">
    <citation type="submission" date="2020-12" db="EMBL/GenBank/DDBJ databases">
        <authorList>
            <person name="Iha C."/>
        </authorList>
    </citation>
    <scope>NUCLEOTIDE SEQUENCE</scope>
</reference>
<evidence type="ECO:0000313" key="2">
    <source>
        <dbReference type="Proteomes" id="UP000708148"/>
    </source>
</evidence>
<keyword evidence="2" id="KW-1185">Reference proteome</keyword>
<comment type="caution">
    <text evidence="1">The sequence shown here is derived from an EMBL/GenBank/DDBJ whole genome shotgun (WGS) entry which is preliminary data.</text>
</comment>
<evidence type="ECO:0000313" key="1">
    <source>
        <dbReference type="EMBL" id="CAD7703652.1"/>
    </source>
</evidence>
<dbReference type="PROSITE" id="PS51257">
    <property type="entry name" value="PROKAR_LIPOPROTEIN"/>
    <property type="match status" value="1"/>
</dbReference>
<name>A0A8S1JDE1_9CHLO</name>
<gene>
    <name evidence="1" type="ORF">OSTQU699_LOCUS9009</name>
</gene>
<protein>
    <submittedName>
        <fullName evidence="1">Uncharacterized protein</fullName>
    </submittedName>
</protein>
<proteinExistence type="predicted"/>